<accession>A0A921E4R5</accession>
<proteinExistence type="predicted"/>
<organism evidence="2 3">
    <name type="scientific">Methylorubrum populi</name>
    <dbReference type="NCBI Taxonomy" id="223967"/>
    <lineage>
        <taxon>Bacteria</taxon>
        <taxon>Pseudomonadati</taxon>
        <taxon>Pseudomonadota</taxon>
        <taxon>Alphaproteobacteria</taxon>
        <taxon>Hyphomicrobiales</taxon>
        <taxon>Methylobacteriaceae</taxon>
        <taxon>Methylorubrum</taxon>
    </lineage>
</organism>
<comment type="caution">
    <text evidence="2">The sequence shown here is derived from an EMBL/GenBank/DDBJ whole genome shotgun (WGS) entry which is preliminary data.</text>
</comment>
<evidence type="ECO:0000259" key="1">
    <source>
        <dbReference type="Pfam" id="PF14378"/>
    </source>
</evidence>
<dbReference type="EMBL" id="DYYG01000045">
    <property type="protein sequence ID" value="HJE25061.1"/>
    <property type="molecule type" value="Genomic_DNA"/>
</dbReference>
<dbReference type="Proteomes" id="UP000742631">
    <property type="component" value="Unassembled WGS sequence"/>
</dbReference>
<name>A0A921E4R5_9HYPH</name>
<dbReference type="Pfam" id="PF14378">
    <property type="entry name" value="PAP2_3"/>
    <property type="match status" value="1"/>
</dbReference>
<sequence>MTNALRDGSLRAVPLEEVGPVISFPSLHCAVAYLVTAALWPLGTLRWVTLLLNGVMTLSAVTHGAHYASDCIAGLFVAAVSFRTAGWLGPWSERRLAGLRGAATLPATDVV</sequence>
<reference evidence="2" key="2">
    <citation type="submission" date="2021-09" db="EMBL/GenBank/DDBJ databases">
        <authorList>
            <person name="Gilroy R."/>
        </authorList>
    </citation>
    <scope>NUCLEOTIDE SEQUENCE</scope>
    <source>
        <strain evidence="2">316</strain>
    </source>
</reference>
<reference evidence="2" key="1">
    <citation type="journal article" date="2021" name="PeerJ">
        <title>Extensive microbial diversity within the chicken gut microbiome revealed by metagenomics and culture.</title>
        <authorList>
            <person name="Gilroy R."/>
            <person name="Ravi A."/>
            <person name="Getino M."/>
            <person name="Pursley I."/>
            <person name="Horton D.L."/>
            <person name="Alikhan N.F."/>
            <person name="Baker D."/>
            <person name="Gharbi K."/>
            <person name="Hall N."/>
            <person name="Watson M."/>
            <person name="Adriaenssens E.M."/>
            <person name="Foster-Nyarko E."/>
            <person name="Jarju S."/>
            <person name="Secka A."/>
            <person name="Antonio M."/>
            <person name="Oren A."/>
            <person name="Chaudhuri R.R."/>
            <person name="La Ragione R."/>
            <person name="Hildebrand F."/>
            <person name="Pallen M.J."/>
        </authorList>
    </citation>
    <scope>NUCLEOTIDE SEQUENCE</scope>
    <source>
        <strain evidence="2">316</strain>
    </source>
</reference>
<dbReference type="Gene3D" id="1.20.144.10">
    <property type="entry name" value="Phosphatidic acid phosphatase type 2/haloperoxidase"/>
    <property type="match status" value="1"/>
</dbReference>
<gene>
    <name evidence="2" type="ORF">K8W01_15495</name>
</gene>
<dbReference type="InterPro" id="IPR026841">
    <property type="entry name" value="Aur1/Ipt1"/>
</dbReference>
<feature type="domain" description="Inositolphosphotransferase Aur1/Ipt1" evidence="1">
    <location>
        <begin position="4"/>
        <end position="82"/>
    </location>
</feature>
<dbReference type="InterPro" id="IPR036938">
    <property type="entry name" value="PAP2/HPO_sf"/>
</dbReference>
<evidence type="ECO:0000313" key="2">
    <source>
        <dbReference type="EMBL" id="HJE25061.1"/>
    </source>
</evidence>
<dbReference type="AlphaFoldDB" id="A0A921E4R5"/>
<dbReference type="GO" id="GO:0016020">
    <property type="term" value="C:membrane"/>
    <property type="evidence" value="ECO:0007669"/>
    <property type="project" value="UniProtKB-SubCell"/>
</dbReference>
<evidence type="ECO:0000313" key="3">
    <source>
        <dbReference type="Proteomes" id="UP000742631"/>
    </source>
</evidence>
<dbReference type="SUPFAM" id="SSF48317">
    <property type="entry name" value="Acid phosphatase/Vanadium-dependent haloperoxidase"/>
    <property type="match status" value="1"/>
</dbReference>
<protein>
    <submittedName>
        <fullName evidence="2">Phosphatase PAP2 family protein</fullName>
    </submittedName>
</protein>